<evidence type="ECO:0000313" key="1">
    <source>
        <dbReference type="EMBL" id="APC39752.1"/>
    </source>
</evidence>
<sequence>MLPLSKVKLKGPWTIRRCTTIQWMDQILDTSVSGAELLFLFNGRGLVLGFDFGKKSADFEYLLDDGEWVKIRWDCPDWCGNYGWYRVLYIGDDFDNIEHKFELKVINSSRGTNFRLAMIGVVL</sequence>
<reference evidence="2" key="1">
    <citation type="journal article" date="2016" name="Front. Microbiol.">
        <title>Complete Genome Sequence of Clostridium estertheticum DSM 8809, a Microbe Identified in Spoiled Vacuum Packed Beef.</title>
        <authorList>
            <person name="Yu Z."/>
            <person name="Gunn L."/>
            <person name="Brennan E."/>
            <person name="Reid R."/>
            <person name="Wall P.G."/>
            <person name="Gaora O.P."/>
            <person name="Hurley D."/>
            <person name="Bolton D."/>
            <person name="Fanning S."/>
        </authorList>
    </citation>
    <scope>NUCLEOTIDE SEQUENCE [LARGE SCALE GENOMIC DNA]</scope>
    <source>
        <strain evidence="2">DSM 8809</strain>
    </source>
</reference>
<name>A0A1J0GFK2_9CLOT</name>
<dbReference type="KEGG" id="ceu:A7L45_06560"/>
<gene>
    <name evidence="1" type="ORF">A7L45_06560</name>
</gene>
<organism evidence="1 2">
    <name type="scientific">Clostridium estertheticum subsp. estertheticum</name>
    <dbReference type="NCBI Taxonomy" id="1552"/>
    <lineage>
        <taxon>Bacteria</taxon>
        <taxon>Bacillati</taxon>
        <taxon>Bacillota</taxon>
        <taxon>Clostridia</taxon>
        <taxon>Eubacteriales</taxon>
        <taxon>Clostridiaceae</taxon>
        <taxon>Clostridium</taxon>
    </lineage>
</organism>
<accession>A0A1J0GFK2</accession>
<dbReference type="EMBL" id="CP015756">
    <property type="protein sequence ID" value="APC39752.1"/>
    <property type="molecule type" value="Genomic_DNA"/>
</dbReference>
<proteinExistence type="predicted"/>
<dbReference type="STRING" id="1552.A7L45_06560"/>
<dbReference type="AlphaFoldDB" id="A0A1J0GFK2"/>
<evidence type="ECO:0000313" key="2">
    <source>
        <dbReference type="Proteomes" id="UP000182569"/>
    </source>
</evidence>
<protein>
    <submittedName>
        <fullName evidence="1">Uncharacterized protein</fullName>
    </submittedName>
</protein>
<dbReference type="Proteomes" id="UP000182569">
    <property type="component" value="Chromosome"/>
</dbReference>
<keyword evidence="2" id="KW-1185">Reference proteome</keyword>